<dbReference type="InterPro" id="IPR036265">
    <property type="entry name" value="HIT-like_sf"/>
</dbReference>
<feature type="active site" description="Tele-AMP-histidine intermediate" evidence="1">
    <location>
        <position position="99"/>
    </location>
</feature>
<feature type="short sequence motif" description="Histidine triad motif" evidence="2 3">
    <location>
        <begin position="97"/>
        <end position="101"/>
    </location>
</feature>
<reference evidence="5 6" key="1">
    <citation type="submission" date="2019-08" db="EMBL/GenBank/DDBJ databases">
        <title>Archaea genome.</title>
        <authorList>
            <person name="Kajale S."/>
            <person name="Shouche Y."/>
            <person name="Deshpande N."/>
            <person name="Sharma A."/>
        </authorList>
    </citation>
    <scope>NUCLEOTIDE SEQUENCE [LARGE SCALE GENOMIC DNA]</scope>
    <source>
        <strain evidence="5 6">ESP3B_9</strain>
    </source>
</reference>
<dbReference type="AlphaFoldDB" id="A0A5D5AQQ6"/>
<dbReference type="GO" id="GO:0009117">
    <property type="term" value="P:nucleotide metabolic process"/>
    <property type="evidence" value="ECO:0007669"/>
    <property type="project" value="TreeGrafter"/>
</dbReference>
<dbReference type="GO" id="GO:0003824">
    <property type="term" value="F:catalytic activity"/>
    <property type="evidence" value="ECO:0007669"/>
    <property type="project" value="InterPro"/>
</dbReference>
<proteinExistence type="predicted"/>
<dbReference type="PANTHER" id="PTHR46648">
    <property type="entry name" value="HIT FAMILY PROTEIN 1"/>
    <property type="match status" value="1"/>
</dbReference>
<evidence type="ECO:0000256" key="1">
    <source>
        <dbReference type="PIRSR" id="PIRSR601310-1"/>
    </source>
</evidence>
<dbReference type="RefSeq" id="WP_149080319.1">
    <property type="nucleotide sequence ID" value="NZ_VTAW01000003.1"/>
</dbReference>
<accession>A0A5D5AQQ6</accession>
<protein>
    <submittedName>
        <fullName evidence="5">HIT domain-containing protein</fullName>
    </submittedName>
</protein>
<organism evidence="5 6">
    <name type="scientific">Natrialba swarupiae</name>
    <dbReference type="NCBI Taxonomy" id="2448032"/>
    <lineage>
        <taxon>Archaea</taxon>
        <taxon>Methanobacteriati</taxon>
        <taxon>Methanobacteriota</taxon>
        <taxon>Stenosarchaea group</taxon>
        <taxon>Halobacteria</taxon>
        <taxon>Halobacteriales</taxon>
        <taxon>Natrialbaceae</taxon>
        <taxon>Natrialba</taxon>
    </lineage>
</organism>
<evidence type="ECO:0000256" key="2">
    <source>
        <dbReference type="PIRSR" id="PIRSR601310-3"/>
    </source>
</evidence>
<comment type="caution">
    <text evidence="5">The sequence shown here is derived from an EMBL/GenBank/DDBJ whole genome shotgun (WGS) entry which is preliminary data.</text>
</comment>
<dbReference type="InterPro" id="IPR001310">
    <property type="entry name" value="Histidine_triad_HIT"/>
</dbReference>
<evidence type="ECO:0000259" key="4">
    <source>
        <dbReference type="PROSITE" id="PS51084"/>
    </source>
</evidence>
<dbReference type="Pfam" id="PF01230">
    <property type="entry name" value="HIT"/>
    <property type="match status" value="1"/>
</dbReference>
<dbReference type="InterPro" id="IPR011146">
    <property type="entry name" value="HIT-like"/>
</dbReference>
<evidence type="ECO:0000256" key="3">
    <source>
        <dbReference type="PROSITE-ProRule" id="PRU00464"/>
    </source>
</evidence>
<gene>
    <name evidence="5" type="ORF">FYC77_04535</name>
</gene>
<name>A0A5D5AQQ6_9EURY</name>
<evidence type="ECO:0000313" key="5">
    <source>
        <dbReference type="EMBL" id="TYT63343.1"/>
    </source>
</evidence>
<dbReference type="Gene3D" id="3.30.428.10">
    <property type="entry name" value="HIT-like"/>
    <property type="match status" value="1"/>
</dbReference>
<keyword evidence="6" id="KW-1185">Reference proteome</keyword>
<sequence>MDDDCTFCRIVAGDGSVRVVYEDERTVAFLDRRPATTGHTLVAPRVHEEELLTTDASATHAVFRTVETVSTALEETLDPDGFSLFHTSGPLVGTVEHAHVHLVPRFEDDDVSLSLPRDRLTADDGAELAARVRERL</sequence>
<dbReference type="Proteomes" id="UP000324104">
    <property type="component" value="Unassembled WGS sequence"/>
</dbReference>
<evidence type="ECO:0000313" key="6">
    <source>
        <dbReference type="Proteomes" id="UP000324104"/>
    </source>
</evidence>
<feature type="domain" description="HIT" evidence="4">
    <location>
        <begin position="6"/>
        <end position="113"/>
    </location>
</feature>
<dbReference type="PRINTS" id="PR00332">
    <property type="entry name" value="HISTRIAD"/>
</dbReference>
<dbReference type="PROSITE" id="PS51084">
    <property type="entry name" value="HIT_2"/>
    <property type="match status" value="1"/>
</dbReference>
<dbReference type="EMBL" id="VTAW01000003">
    <property type="protein sequence ID" value="TYT63343.1"/>
    <property type="molecule type" value="Genomic_DNA"/>
</dbReference>
<dbReference type="PANTHER" id="PTHR46648:SF1">
    <property type="entry name" value="ADENOSINE 5'-MONOPHOSPHORAMIDASE HNT1"/>
    <property type="match status" value="1"/>
</dbReference>
<dbReference type="SUPFAM" id="SSF54197">
    <property type="entry name" value="HIT-like"/>
    <property type="match status" value="1"/>
</dbReference>